<dbReference type="Gene3D" id="2.120.10.30">
    <property type="entry name" value="TolB, C-terminal domain"/>
    <property type="match status" value="1"/>
</dbReference>
<dbReference type="InterPro" id="IPR035016">
    <property type="entry name" value="NHL_PKND"/>
</dbReference>
<dbReference type="SUPFAM" id="SSF56112">
    <property type="entry name" value="Protein kinase-like (PK-like)"/>
    <property type="match status" value="1"/>
</dbReference>
<feature type="repeat" description="NHL" evidence="8">
    <location>
        <begin position="421"/>
        <end position="451"/>
    </location>
</feature>
<protein>
    <recommendedName>
        <fullName evidence="1">non-specific serine/threonine protein kinase</fullName>
        <ecNumber evidence="1">2.7.11.1</ecNumber>
    </recommendedName>
</protein>
<keyword evidence="5" id="KW-0547">Nucleotide-binding</keyword>
<dbReference type="Pfam" id="PF01436">
    <property type="entry name" value="NHL"/>
    <property type="match status" value="3"/>
</dbReference>
<keyword evidence="12" id="KW-1185">Reference proteome</keyword>
<dbReference type="Pfam" id="PF00069">
    <property type="entry name" value="Pkinase"/>
    <property type="match status" value="1"/>
</dbReference>
<keyword evidence="9" id="KW-0472">Membrane</keyword>
<dbReference type="AlphaFoldDB" id="A0A1X1USH5"/>
<dbReference type="CDD" id="cd14952">
    <property type="entry name" value="NHL_PKND_like"/>
    <property type="match status" value="1"/>
</dbReference>
<keyword evidence="7" id="KW-0067">ATP-binding</keyword>
<evidence type="ECO:0000256" key="9">
    <source>
        <dbReference type="SAM" id="Phobius"/>
    </source>
</evidence>
<keyword evidence="6" id="KW-0418">Kinase</keyword>
<evidence type="ECO:0000256" key="8">
    <source>
        <dbReference type="PROSITE-ProRule" id="PRU00504"/>
    </source>
</evidence>
<dbReference type="Proteomes" id="UP000194000">
    <property type="component" value="Unassembled WGS sequence"/>
</dbReference>
<dbReference type="InterPro" id="IPR011009">
    <property type="entry name" value="Kinase-like_dom_sf"/>
</dbReference>
<dbReference type="PANTHER" id="PTHR43289">
    <property type="entry name" value="MITOGEN-ACTIVATED PROTEIN KINASE KINASE KINASE 20-RELATED"/>
    <property type="match status" value="1"/>
</dbReference>
<dbReference type="GO" id="GO:0004674">
    <property type="term" value="F:protein serine/threonine kinase activity"/>
    <property type="evidence" value="ECO:0007669"/>
    <property type="project" value="UniProtKB-KW"/>
</dbReference>
<dbReference type="Gene3D" id="1.10.510.10">
    <property type="entry name" value="Transferase(Phosphotransferase) domain 1"/>
    <property type="match status" value="1"/>
</dbReference>
<evidence type="ECO:0000256" key="2">
    <source>
        <dbReference type="ARBA" id="ARBA00022527"/>
    </source>
</evidence>
<evidence type="ECO:0000256" key="1">
    <source>
        <dbReference type="ARBA" id="ARBA00012513"/>
    </source>
</evidence>
<dbReference type="GO" id="GO:0005524">
    <property type="term" value="F:ATP binding"/>
    <property type="evidence" value="ECO:0007669"/>
    <property type="project" value="UniProtKB-KW"/>
</dbReference>
<dbReference type="Gene3D" id="2.40.10.500">
    <property type="match status" value="1"/>
</dbReference>
<accession>A0A1X1USH5</accession>
<evidence type="ECO:0000256" key="3">
    <source>
        <dbReference type="ARBA" id="ARBA00022679"/>
    </source>
</evidence>
<proteinExistence type="predicted"/>
<dbReference type="SMART" id="SM00220">
    <property type="entry name" value="S_TKc"/>
    <property type="match status" value="1"/>
</dbReference>
<evidence type="ECO:0000256" key="5">
    <source>
        <dbReference type="ARBA" id="ARBA00022741"/>
    </source>
</evidence>
<dbReference type="InterPro" id="IPR000719">
    <property type="entry name" value="Prot_kinase_dom"/>
</dbReference>
<evidence type="ECO:0000256" key="6">
    <source>
        <dbReference type="ARBA" id="ARBA00022777"/>
    </source>
</evidence>
<dbReference type="InterPro" id="IPR011042">
    <property type="entry name" value="6-blade_b-propeller_TolB-like"/>
</dbReference>
<dbReference type="EC" id="2.7.11.1" evidence="1"/>
<dbReference type="PROSITE" id="PS00108">
    <property type="entry name" value="PROTEIN_KINASE_ST"/>
    <property type="match status" value="1"/>
</dbReference>
<comment type="caution">
    <text evidence="11">The sequence shown here is derived from an EMBL/GenBank/DDBJ whole genome shotgun (WGS) entry which is preliminary data.</text>
</comment>
<feature type="repeat" description="NHL" evidence="8">
    <location>
        <begin position="452"/>
        <end position="493"/>
    </location>
</feature>
<keyword evidence="2" id="KW-0723">Serine/threonine-protein kinase</keyword>
<feature type="transmembrane region" description="Helical" evidence="9">
    <location>
        <begin position="328"/>
        <end position="350"/>
    </location>
</feature>
<evidence type="ECO:0000256" key="4">
    <source>
        <dbReference type="ARBA" id="ARBA00022737"/>
    </source>
</evidence>
<dbReference type="Gene3D" id="3.30.200.20">
    <property type="entry name" value="Phosphorylase Kinase, domain 1"/>
    <property type="match status" value="1"/>
</dbReference>
<feature type="domain" description="Protein kinase" evidence="10">
    <location>
        <begin position="17"/>
        <end position="274"/>
    </location>
</feature>
<reference evidence="11 12" key="1">
    <citation type="submission" date="2016-01" db="EMBL/GenBank/DDBJ databases">
        <title>The new phylogeny of the genus Mycobacterium.</title>
        <authorList>
            <person name="Tarcisio F."/>
            <person name="Conor M."/>
            <person name="Antonella G."/>
            <person name="Elisabetta G."/>
            <person name="Giulia F.S."/>
            <person name="Sara T."/>
            <person name="Anna F."/>
            <person name="Clotilde B."/>
            <person name="Roberto B."/>
            <person name="Veronica D.S."/>
            <person name="Fabio R."/>
            <person name="Monica P."/>
            <person name="Olivier J."/>
            <person name="Enrico T."/>
            <person name="Nicola S."/>
        </authorList>
    </citation>
    <scope>NUCLEOTIDE SEQUENCE [LARGE SCALE GENOMIC DNA]</scope>
    <source>
        <strain evidence="11 12">DSM 45731</strain>
    </source>
</reference>
<gene>
    <name evidence="11" type="ORF">AWC06_16890</name>
</gene>
<evidence type="ECO:0000256" key="7">
    <source>
        <dbReference type="ARBA" id="ARBA00022840"/>
    </source>
</evidence>
<feature type="repeat" description="NHL" evidence="8">
    <location>
        <begin position="368"/>
        <end position="409"/>
    </location>
</feature>
<dbReference type="STRING" id="1260918.AWC06_16890"/>
<dbReference type="SUPFAM" id="SSF101898">
    <property type="entry name" value="NHL repeat"/>
    <property type="match status" value="1"/>
</dbReference>
<keyword evidence="9" id="KW-1133">Transmembrane helix</keyword>
<dbReference type="InterPro" id="IPR001258">
    <property type="entry name" value="NHL_repeat"/>
</dbReference>
<evidence type="ECO:0000313" key="12">
    <source>
        <dbReference type="Proteomes" id="UP000194000"/>
    </source>
</evidence>
<keyword evidence="4" id="KW-0677">Repeat</keyword>
<dbReference type="OrthoDB" id="5240929at2"/>
<keyword evidence="9" id="KW-0812">Transmembrane</keyword>
<dbReference type="PANTHER" id="PTHR43289:SF6">
    <property type="entry name" value="SERINE_THREONINE-PROTEIN KINASE NEKL-3"/>
    <property type="match status" value="1"/>
</dbReference>
<dbReference type="CDD" id="cd14014">
    <property type="entry name" value="STKc_PknB_like"/>
    <property type="match status" value="1"/>
</dbReference>
<evidence type="ECO:0000313" key="11">
    <source>
        <dbReference type="EMBL" id="ORV59783.1"/>
    </source>
</evidence>
<dbReference type="GO" id="GO:0080090">
    <property type="term" value="P:regulation of primary metabolic process"/>
    <property type="evidence" value="ECO:0007669"/>
    <property type="project" value="UniProtKB-ARBA"/>
</dbReference>
<dbReference type="PROSITE" id="PS50011">
    <property type="entry name" value="PROTEIN_KINASE_DOM"/>
    <property type="match status" value="1"/>
</dbReference>
<dbReference type="InterPro" id="IPR008271">
    <property type="entry name" value="Ser/Thr_kinase_AS"/>
</dbReference>
<dbReference type="RefSeq" id="WP_085197815.1">
    <property type="nucleotide sequence ID" value="NZ_JACKVI010000014.1"/>
</dbReference>
<dbReference type="Pfam" id="PF20067">
    <property type="entry name" value="SSL_N"/>
    <property type="match status" value="1"/>
</dbReference>
<sequence length="617" mass="65520">MGEQPDTARVGTQFGPYEIRALNCHTGVGPLYEAFFTTEDTAKDRMVGLTLLPQTIDRQRFFHELPIVAKLPERHAIPLHDWGESEGTCYVATRWVSGETLRSLVSTFGPIDPERAVAIIEQVAAALDAAHAQRLIHRDVKPENIFVTGDGVAYLYGFGIADPALNAPGPTAGSYAYMAPERFDNEPLTNRCDVYSLACVLSEILTGDSPFPGAKTVGQVIKAHLTAAPPKPSLLRPHVVSPALDAVVARGMAKDPRQRFATAGDLARAARGALAGPDSDARTMLRRANDLNQIVARRRIPQPVPDQVSDLDFYPDESTAAPSWQRSWLMPLAVGLLVLLVVIAAGIVVWKVASGPTTQSSAQTAPSSYRATVLPFTGLTGPEGVAVDRAGNVYVSNVENDRVMKLTAGSTMQSVLPFIGLKEPYGLAVDNDGNVYVGDTDNDRVVKLAPNSTNQTVLPFTGLKRPEGLAVDASGSVYVVDTGNDRVVKLAAGSTSQTVLSFSDLERPKGVAVDASGSVYVADTGNNRVVKLAPGSSSQTVLPFTGLKDPSGLATDSSNSLYVTDGGRVVRLNAGANKQVVLQVPELSYTEGVAVDGLGNLYVTDYGNDQVVKLVAS</sequence>
<organism evidence="11 12">
    <name type="scientific">Mycobacterium fragae</name>
    <dbReference type="NCBI Taxonomy" id="1260918"/>
    <lineage>
        <taxon>Bacteria</taxon>
        <taxon>Bacillati</taxon>
        <taxon>Actinomycetota</taxon>
        <taxon>Actinomycetes</taxon>
        <taxon>Mycobacteriales</taxon>
        <taxon>Mycobacteriaceae</taxon>
        <taxon>Mycobacterium</taxon>
    </lineage>
</organism>
<feature type="repeat" description="NHL" evidence="8">
    <location>
        <begin position="494"/>
        <end position="535"/>
    </location>
</feature>
<name>A0A1X1USH5_9MYCO</name>
<dbReference type="EMBL" id="LQOW01000024">
    <property type="protein sequence ID" value="ORV59783.1"/>
    <property type="molecule type" value="Genomic_DNA"/>
</dbReference>
<dbReference type="PROSITE" id="PS51125">
    <property type="entry name" value="NHL"/>
    <property type="match status" value="4"/>
</dbReference>
<keyword evidence="3" id="KW-0808">Transferase</keyword>
<evidence type="ECO:0000259" key="10">
    <source>
        <dbReference type="PROSITE" id="PS50011"/>
    </source>
</evidence>